<evidence type="ECO:0000313" key="2">
    <source>
        <dbReference type="EMBL" id="MFH0266169.1"/>
    </source>
</evidence>
<name>A0ABW7IZ60_9VIBR</name>
<accession>A0ABW7IZ60</accession>
<reference evidence="2 3" key="1">
    <citation type="submission" date="2024-10" db="EMBL/GenBank/DDBJ databases">
        <authorList>
            <person name="Yibar A."/>
            <person name="Saticioglu I.B."/>
            <person name="Duman M."/>
            <person name="Ajmi N."/>
            <person name="Gurler F."/>
            <person name="Ay H."/>
            <person name="Onuk E."/>
            <person name="Guler S."/>
            <person name="Romalde J.L."/>
        </authorList>
    </citation>
    <scope>NUCLEOTIDE SEQUENCE [LARGE SCALE GENOMIC DNA]</scope>
    <source>
        <strain evidence="2 3">14-MA-B</strain>
    </source>
</reference>
<keyword evidence="1" id="KW-0732">Signal</keyword>
<feature type="signal peptide" evidence="1">
    <location>
        <begin position="1"/>
        <end position="18"/>
    </location>
</feature>
<proteinExistence type="predicted"/>
<protein>
    <submittedName>
        <fullName evidence="2">Uncharacterized protein</fullName>
    </submittedName>
</protein>
<feature type="chain" id="PRO_5046637937" evidence="1">
    <location>
        <begin position="19"/>
        <end position="115"/>
    </location>
</feature>
<dbReference type="RefSeq" id="WP_088720845.1">
    <property type="nucleotide sequence ID" value="NZ_JBIHSN010000002.1"/>
</dbReference>
<comment type="caution">
    <text evidence="2">The sequence shown here is derived from an EMBL/GenBank/DDBJ whole genome shotgun (WGS) entry which is preliminary data.</text>
</comment>
<sequence length="115" mass="13161">MRKLILLLTLLLPSLALSNNDRYEITVKILGDKSQRECTINTNKLDGTWDCVNDDVLITADKNDYNGVSVFIHIMKDDDYESYVAVLPPNQFVTMQMNDNTEIFVSTKDRTITNQ</sequence>
<evidence type="ECO:0000313" key="3">
    <source>
        <dbReference type="Proteomes" id="UP001607151"/>
    </source>
</evidence>
<keyword evidence="3" id="KW-1185">Reference proteome</keyword>
<evidence type="ECO:0000256" key="1">
    <source>
        <dbReference type="SAM" id="SignalP"/>
    </source>
</evidence>
<dbReference type="Proteomes" id="UP001607151">
    <property type="component" value="Unassembled WGS sequence"/>
</dbReference>
<organism evidence="2 3">
    <name type="scientific">Vibrio rumoiensis</name>
    <dbReference type="NCBI Taxonomy" id="76258"/>
    <lineage>
        <taxon>Bacteria</taxon>
        <taxon>Pseudomonadati</taxon>
        <taxon>Pseudomonadota</taxon>
        <taxon>Gammaproteobacteria</taxon>
        <taxon>Vibrionales</taxon>
        <taxon>Vibrionaceae</taxon>
        <taxon>Vibrio</taxon>
    </lineage>
</organism>
<gene>
    <name evidence="2" type="ORF">ACGRQ9_11945</name>
</gene>
<dbReference type="EMBL" id="JBIHSN010000002">
    <property type="protein sequence ID" value="MFH0266169.1"/>
    <property type="molecule type" value="Genomic_DNA"/>
</dbReference>